<protein>
    <submittedName>
        <fullName evidence="1">Recombinase family protein</fullName>
    </submittedName>
</protein>
<reference evidence="1" key="1">
    <citation type="submission" date="2024-01" db="EMBL/GenBank/DDBJ databases">
        <title>The diversity of rhizobia nodulating Mimosa spp. in eleven states of Brazil covering several biomes is determined by host plant, location, and edaphic factors.</title>
        <authorList>
            <person name="Rouws L."/>
            <person name="Barauna A."/>
            <person name="Beukes C."/>
            <person name="De Faria S.M."/>
            <person name="Gross E."/>
            <person name="Dos Reis Junior F.B."/>
            <person name="Simon M."/>
            <person name="Maluk M."/>
            <person name="Odee D.W."/>
            <person name="Kenicer G."/>
            <person name="Young J.P.W."/>
            <person name="Reis V.M."/>
            <person name="Zilli J."/>
            <person name="James E.K."/>
        </authorList>
    </citation>
    <scope>NUCLEOTIDE SEQUENCE</scope>
    <source>
        <strain evidence="1">JPY452</strain>
    </source>
</reference>
<accession>A0ACC6RU93</accession>
<name>A0ACC6RU93_9BURK</name>
<evidence type="ECO:0000313" key="2">
    <source>
        <dbReference type="Proteomes" id="UP001392318"/>
    </source>
</evidence>
<evidence type="ECO:0000313" key="1">
    <source>
        <dbReference type="EMBL" id="MEM5405124.1"/>
    </source>
</evidence>
<comment type="caution">
    <text evidence="1">The sequence shown here is derived from an EMBL/GenBank/DDBJ whole genome shotgun (WGS) entry which is preliminary data.</text>
</comment>
<keyword evidence="2" id="KW-1185">Reference proteome</keyword>
<sequence length="208" mass="21839">MSRTFLYARVSTAGQDTANQVLEAEKAGFAIAKARIVEETVSGTVPAMEREGFAALVEHKLEEGDTLVVTKLDRLGRNTADVLATVEHLQAKGVRLHCLAIPGTDLTSAAGRLTLTVLAAVAQFERDLLVERTHAGLAKARAEGRNGGRPDALTEAQKAEVREKLASGTTSARALAKEYGVAPNTILKAVQIAAVIGTGPFPETAQAG</sequence>
<dbReference type="Proteomes" id="UP001392318">
    <property type="component" value="Unassembled WGS sequence"/>
</dbReference>
<proteinExistence type="predicted"/>
<gene>
    <name evidence="1" type="ORF">VSR83_34810</name>
</gene>
<dbReference type="EMBL" id="JAYMRU010000037">
    <property type="protein sequence ID" value="MEM5405124.1"/>
    <property type="molecule type" value="Genomic_DNA"/>
</dbReference>
<organism evidence="1 2">
    <name type="scientific">Paraburkholderia unamae</name>
    <dbReference type="NCBI Taxonomy" id="219649"/>
    <lineage>
        <taxon>Bacteria</taxon>
        <taxon>Pseudomonadati</taxon>
        <taxon>Pseudomonadota</taxon>
        <taxon>Betaproteobacteria</taxon>
        <taxon>Burkholderiales</taxon>
        <taxon>Burkholderiaceae</taxon>
        <taxon>Paraburkholderia</taxon>
    </lineage>
</organism>